<sequence length="117" mass="12021">MLPPAASPTPAVADGLTISEWSHGPMTDFTSGVTTLGADWYRSTAGCQAAHDLATSARAADQPAEVNVAAAWDSALTAYEDMVAACWEFDATTFLAASDRYSAALRDTSAAMAAASS</sequence>
<evidence type="ECO:0000313" key="1">
    <source>
        <dbReference type="EMBL" id="GIG23754.1"/>
    </source>
</evidence>
<comment type="caution">
    <text evidence="1">The sequence shown here is derived from an EMBL/GenBank/DDBJ whole genome shotgun (WGS) entry which is preliminary data.</text>
</comment>
<accession>A0A919U531</accession>
<dbReference type="RefSeq" id="WP_203758768.1">
    <property type="nucleotide sequence ID" value="NZ_BONK01000036.1"/>
</dbReference>
<reference evidence="1" key="1">
    <citation type="submission" date="2021-01" db="EMBL/GenBank/DDBJ databases">
        <title>Whole genome shotgun sequence of Cellulomonas chitinilytica NBRC 110799.</title>
        <authorList>
            <person name="Komaki H."/>
            <person name="Tamura T."/>
        </authorList>
    </citation>
    <scope>NUCLEOTIDE SEQUENCE</scope>
    <source>
        <strain evidence="1">NBRC 110799</strain>
    </source>
</reference>
<gene>
    <name evidence="1" type="ORF">Cch01nite_44780</name>
</gene>
<evidence type="ECO:0000313" key="2">
    <source>
        <dbReference type="Proteomes" id="UP000632740"/>
    </source>
</evidence>
<dbReference type="EMBL" id="BONK01000036">
    <property type="protein sequence ID" value="GIG23754.1"/>
    <property type="molecule type" value="Genomic_DNA"/>
</dbReference>
<dbReference type="AlphaFoldDB" id="A0A919U531"/>
<name>A0A919U531_9CELL</name>
<keyword evidence="2" id="KW-1185">Reference proteome</keyword>
<protein>
    <recommendedName>
        <fullName evidence="3">PPE family domain-containing protein</fullName>
    </recommendedName>
</protein>
<proteinExistence type="predicted"/>
<organism evidence="1 2">
    <name type="scientific">Cellulomonas chitinilytica</name>
    <dbReference type="NCBI Taxonomy" id="398759"/>
    <lineage>
        <taxon>Bacteria</taxon>
        <taxon>Bacillati</taxon>
        <taxon>Actinomycetota</taxon>
        <taxon>Actinomycetes</taxon>
        <taxon>Micrococcales</taxon>
        <taxon>Cellulomonadaceae</taxon>
        <taxon>Cellulomonas</taxon>
    </lineage>
</organism>
<dbReference type="Proteomes" id="UP000632740">
    <property type="component" value="Unassembled WGS sequence"/>
</dbReference>
<evidence type="ECO:0008006" key="3">
    <source>
        <dbReference type="Google" id="ProtNLM"/>
    </source>
</evidence>